<accession>A0A0W0ZKF4</accession>
<gene>
    <name evidence="2" type="ORF">Lste_2632</name>
</gene>
<reference evidence="2 3" key="1">
    <citation type="submission" date="2015-11" db="EMBL/GenBank/DDBJ databases">
        <title>Genomic analysis of 38 Legionella species identifies large and diverse effector repertoires.</title>
        <authorList>
            <person name="Burstein D."/>
            <person name="Amaro F."/>
            <person name="Zusman T."/>
            <person name="Lifshitz Z."/>
            <person name="Cohen O."/>
            <person name="Gilbert J.A."/>
            <person name="Pupko T."/>
            <person name="Shuman H.A."/>
            <person name="Segal G."/>
        </authorList>
    </citation>
    <scope>NUCLEOTIDE SEQUENCE [LARGE SCALE GENOMIC DNA]</scope>
    <source>
        <strain evidence="2 3">IMVS3376</strain>
    </source>
</reference>
<organism evidence="2 3">
    <name type="scientific">Legionella steelei</name>
    <dbReference type="NCBI Taxonomy" id="947033"/>
    <lineage>
        <taxon>Bacteria</taxon>
        <taxon>Pseudomonadati</taxon>
        <taxon>Pseudomonadota</taxon>
        <taxon>Gammaproteobacteria</taxon>
        <taxon>Legionellales</taxon>
        <taxon>Legionellaceae</taxon>
        <taxon>Legionella</taxon>
    </lineage>
</organism>
<name>A0A0W0ZKF4_9GAMM</name>
<keyword evidence="1" id="KW-0732">Signal</keyword>
<evidence type="ECO:0000256" key="1">
    <source>
        <dbReference type="SAM" id="SignalP"/>
    </source>
</evidence>
<feature type="signal peptide" evidence="1">
    <location>
        <begin position="1"/>
        <end position="22"/>
    </location>
</feature>
<dbReference type="EMBL" id="LNYY01000019">
    <property type="protein sequence ID" value="KTD69474.1"/>
    <property type="molecule type" value="Genomic_DNA"/>
</dbReference>
<dbReference type="RefSeq" id="WP_058511410.1">
    <property type="nucleotide sequence ID" value="NZ_LNYY01000019.1"/>
</dbReference>
<evidence type="ECO:0000313" key="3">
    <source>
        <dbReference type="Proteomes" id="UP000054926"/>
    </source>
</evidence>
<dbReference type="PATRIC" id="fig|947033.5.peg.2794"/>
<feature type="chain" id="PRO_5006918762" evidence="1">
    <location>
        <begin position="23"/>
        <end position="728"/>
    </location>
</feature>
<proteinExistence type="predicted"/>
<keyword evidence="3" id="KW-1185">Reference proteome</keyword>
<dbReference type="OrthoDB" id="8856867at2"/>
<dbReference type="Proteomes" id="UP000054926">
    <property type="component" value="Unassembled WGS sequence"/>
</dbReference>
<sequence length="728" mass="77883">MTQYIRYFIFNILFFLSMTGHAVDKIVCDITNTGIPERPEVGQAYANTYTCQNRNPMHFPAIQLAGVVLGNSIGTSVTGSCATQKVASGQSCQFMVNINPLKTGTQTFHLQVFDGSIYYLNLPDITTTAVSPQPSATITWPGYNGGSAQADSRGNGAGSFIANATDSSGHQIRYTFAISGPGTIVGTQTGTFTLTGVNSSTVITITATADDAAPVVGTPITVQVSNVPIKILSFYNNTSETIYPVIEAPILTVDPWLQAQFGVVDVVYNTFAATKLHRVYVNGTNGIPPMQSALVSVPFYSYLVPNPMGGHYPDQLVDWWSSMRVYIYDVQSYLIQTQIEDGVSPVTLYTPGPTCISGCSQTSVYSANTIMPTNDPQQLTEYTFADVTTADPPPYPINRTTVNYDYSAVDQVYLPVAMEPYGSNLVGYTGTVEDLTSFRNGLNTFLAGTLWPTYAGLPYPRIPGAYNVVIGNPQLTSTTAQTAALTAYWNNCNNVASPDYTNCNAVFNMFSANYAACNSGTPLSGPSALPMANLYGYLTFCDAQQLPSSGAGFDAYTALQNNYKNYSSYAQDFNPYVELIHQTLQMNVYAYSVNDVVGFINAIGDGLVITVGGATGLPNSQQYDPQKVITVSPGAGSTVVYTQYGVCSHTASSGPLSGVFTFQLPSSSFPCEITLEDSQNKLYHFTLNSPAPLTTGGSDISCAAADQPWCSGVVVANTQTINTPPPNS</sequence>
<comment type="caution">
    <text evidence="2">The sequence shown here is derived from an EMBL/GenBank/DDBJ whole genome shotgun (WGS) entry which is preliminary data.</text>
</comment>
<protein>
    <submittedName>
        <fullName evidence="2">Thaumatin domain-containing protein</fullName>
    </submittedName>
</protein>
<evidence type="ECO:0000313" key="2">
    <source>
        <dbReference type="EMBL" id="KTD69474.1"/>
    </source>
</evidence>
<dbReference type="AlphaFoldDB" id="A0A0W0ZKF4"/>